<reference evidence="1" key="1">
    <citation type="submission" date="2023-06" db="EMBL/GenBank/DDBJ databases">
        <title>Genomic analysis of the entomopathogenic nematode Steinernema hermaphroditum.</title>
        <authorList>
            <person name="Schwarz E.M."/>
            <person name="Heppert J.K."/>
            <person name="Baniya A."/>
            <person name="Schwartz H.T."/>
            <person name="Tan C.-H."/>
            <person name="Antoshechkin I."/>
            <person name="Sternberg P.W."/>
            <person name="Goodrich-Blair H."/>
            <person name="Dillman A.R."/>
        </authorList>
    </citation>
    <scope>NUCLEOTIDE SEQUENCE</scope>
    <source>
        <strain evidence="1">PS9179</strain>
        <tissue evidence="1">Whole animal</tissue>
    </source>
</reference>
<dbReference type="Proteomes" id="UP001175271">
    <property type="component" value="Unassembled WGS sequence"/>
</dbReference>
<evidence type="ECO:0000313" key="1">
    <source>
        <dbReference type="EMBL" id="KAK0397181.1"/>
    </source>
</evidence>
<name>A0AA39H1S6_9BILA</name>
<sequence length="71" mass="7868">MPIVFFVHITIVADSCIEEQTVAHTEAAISNHDVYCPPPRRPPFACSVLSIDVSIPMSFAVRCSSFRSLYP</sequence>
<dbReference type="EMBL" id="JAUCMV010000005">
    <property type="protein sequence ID" value="KAK0397181.1"/>
    <property type="molecule type" value="Genomic_DNA"/>
</dbReference>
<proteinExistence type="predicted"/>
<dbReference type="AlphaFoldDB" id="A0AA39H1S6"/>
<organism evidence="1 2">
    <name type="scientific">Steinernema hermaphroditum</name>
    <dbReference type="NCBI Taxonomy" id="289476"/>
    <lineage>
        <taxon>Eukaryota</taxon>
        <taxon>Metazoa</taxon>
        <taxon>Ecdysozoa</taxon>
        <taxon>Nematoda</taxon>
        <taxon>Chromadorea</taxon>
        <taxon>Rhabditida</taxon>
        <taxon>Tylenchina</taxon>
        <taxon>Panagrolaimomorpha</taxon>
        <taxon>Strongyloidoidea</taxon>
        <taxon>Steinernematidae</taxon>
        <taxon>Steinernema</taxon>
    </lineage>
</organism>
<accession>A0AA39H1S6</accession>
<keyword evidence="2" id="KW-1185">Reference proteome</keyword>
<protein>
    <submittedName>
        <fullName evidence="1">Uncharacterized protein</fullName>
    </submittedName>
</protein>
<evidence type="ECO:0000313" key="2">
    <source>
        <dbReference type="Proteomes" id="UP001175271"/>
    </source>
</evidence>
<gene>
    <name evidence="1" type="ORF">QR680_002021</name>
</gene>
<comment type="caution">
    <text evidence="1">The sequence shown here is derived from an EMBL/GenBank/DDBJ whole genome shotgun (WGS) entry which is preliminary data.</text>
</comment>